<dbReference type="PANTHER" id="PTHR24056">
    <property type="entry name" value="CELL DIVISION PROTEIN KINASE"/>
    <property type="match status" value="1"/>
</dbReference>
<protein>
    <recommendedName>
        <fullName evidence="9">Cyclin-dependent kinase 2 homolog</fullName>
        <ecNumber evidence="2">2.7.11.22</ecNumber>
    </recommendedName>
    <alternativeName>
        <fullName evidence="10">Cell division control protein 2 homolog</fullName>
    </alternativeName>
    <alternativeName>
        <fullName evidence="11">cdc2-related kinase 2</fullName>
    </alternativeName>
</protein>
<evidence type="ECO:0000313" key="20">
    <source>
        <dbReference type="Proteomes" id="UP000693970"/>
    </source>
</evidence>
<dbReference type="FunFam" id="1.10.510.10:FF:000624">
    <property type="entry name" value="Mitogen-activated protein kinase"/>
    <property type="match status" value="1"/>
</dbReference>
<name>A0A9K3K7L3_9STRA</name>
<dbReference type="InterPro" id="IPR050108">
    <property type="entry name" value="CDK"/>
</dbReference>
<dbReference type="PROSITE" id="PS00108">
    <property type="entry name" value="PROTEIN_KINASE_ST"/>
    <property type="match status" value="1"/>
</dbReference>
<comment type="catalytic activity">
    <reaction evidence="12">
        <text>L-threonyl-[protein] + ATP = O-phospho-L-threonyl-[protein] + ADP + H(+)</text>
        <dbReference type="Rhea" id="RHEA:46608"/>
        <dbReference type="Rhea" id="RHEA-COMP:11060"/>
        <dbReference type="Rhea" id="RHEA-COMP:11605"/>
        <dbReference type="ChEBI" id="CHEBI:15378"/>
        <dbReference type="ChEBI" id="CHEBI:30013"/>
        <dbReference type="ChEBI" id="CHEBI:30616"/>
        <dbReference type="ChEBI" id="CHEBI:61977"/>
        <dbReference type="ChEBI" id="CHEBI:456216"/>
        <dbReference type="EC" id="2.7.11.22"/>
    </reaction>
</comment>
<keyword evidence="20" id="KW-1185">Reference proteome</keyword>
<feature type="region of interest" description="Disordered" evidence="15">
    <location>
        <begin position="1"/>
        <end position="42"/>
    </location>
</feature>
<evidence type="ECO:0000256" key="13">
    <source>
        <dbReference type="ARBA" id="ARBA00048367"/>
    </source>
</evidence>
<evidence type="ECO:0000256" key="5">
    <source>
        <dbReference type="ARBA" id="ARBA00022741"/>
    </source>
</evidence>
<feature type="region of interest" description="Disordered" evidence="15">
    <location>
        <begin position="487"/>
        <end position="626"/>
    </location>
</feature>
<evidence type="ECO:0000259" key="16">
    <source>
        <dbReference type="PROSITE" id="PS50011"/>
    </source>
</evidence>
<accession>A0A9K3K7L3</accession>
<dbReference type="EMBL" id="JAGRRH010000085">
    <property type="protein sequence ID" value="KAG7337398.1"/>
    <property type="molecule type" value="Genomic_DNA"/>
</dbReference>
<dbReference type="InterPro" id="IPR000719">
    <property type="entry name" value="Prot_kinase_dom"/>
</dbReference>
<comment type="catalytic activity">
    <reaction evidence="13">
        <text>L-seryl-[protein] + ATP = O-phospho-L-seryl-[protein] + ADP + H(+)</text>
        <dbReference type="Rhea" id="RHEA:17989"/>
        <dbReference type="Rhea" id="RHEA-COMP:9863"/>
        <dbReference type="Rhea" id="RHEA-COMP:11604"/>
        <dbReference type="ChEBI" id="CHEBI:15378"/>
        <dbReference type="ChEBI" id="CHEBI:29999"/>
        <dbReference type="ChEBI" id="CHEBI:30616"/>
        <dbReference type="ChEBI" id="CHEBI:83421"/>
        <dbReference type="ChEBI" id="CHEBI:456216"/>
        <dbReference type="EC" id="2.7.11.22"/>
    </reaction>
</comment>
<dbReference type="GO" id="GO:0005524">
    <property type="term" value="F:ATP binding"/>
    <property type="evidence" value="ECO:0007669"/>
    <property type="project" value="UniProtKB-UniRule"/>
</dbReference>
<reference evidence="18" key="1">
    <citation type="journal article" date="2021" name="Sci. Rep.">
        <title>Diploid genomic architecture of Nitzschia inconspicua, an elite biomass production diatom.</title>
        <authorList>
            <person name="Oliver A."/>
            <person name="Podell S."/>
            <person name="Pinowska A."/>
            <person name="Traller J.C."/>
            <person name="Smith S.R."/>
            <person name="McClure R."/>
            <person name="Beliaev A."/>
            <person name="Bohutskyi P."/>
            <person name="Hill E.A."/>
            <person name="Rabines A."/>
            <person name="Zheng H."/>
            <person name="Allen L.Z."/>
            <person name="Kuo A."/>
            <person name="Grigoriev I.V."/>
            <person name="Allen A.E."/>
            <person name="Hazlebeck D."/>
            <person name="Allen E.E."/>
        </authorList>
    </citation>
    <scope>NUCLEOTIDE SEQUENCE</scope>
    <source>
        <strain evidence="18">Hildebrandi</strain>
    </source>
</reference>
<comment type="caution">
    <text evidence="18">The sequence shown here is derived from an EMBL/GenBank/DDBJ whole genome shotgun (WGS) entry which is preliminary data.</text>
</comment>
<dbReference type="PROSITE" id="PS50011">
    <property type="entry name" value="PROTEIN_KINASE_DOM"/>
    <property type="match status" value="1"/>
</dbReference>
<comment type="similarity">
    <text evidence="1">Belongs to the protein kinase superfamily. CMGC Ser/Thr protein kinase family. CDC2/CDKX subfamily.</text>
</comment>
<sequence>MEDQRRQSMGESHQGSQNPASPPRMQQSIDGEVPSPPHPQEHNWWKMTRTLWHYEKMEQIGEGTYGQVYKARSKDTGQIVALKKIRVHHAGYWGMPPTVIREIKILKRLRHPNLVQMIEVVSSKGVEYLDEDDPPAGSRDENGDADRDGDESKQISKQQSLNQSGDGKAKSKKDRTVDAREGYKGNLFLVLEYVSHDLTGLMDVAYKFSEVQVKSIFKQLLEALQYMHDCKYIHRDIKSSNILIDHNFRVKLADFGLARSIEPPILDKIHDRGSAQELTNKVITLWYRPPELLLGATQYGTSVDIWSAGCILAELILGRPLFPGKSDMDQLQLIFDTMGTPAKETWTAFSQLKLLRTGEVTIEKAKRPKLRERYQHKIGPLEMGLIEKLLELDPQKRLSADIALKSRYFLTDPIAPDRPEDLGAINVEGGHFHEFQTKKKRREAKAAAEKIRQTALDGGHTEKEAQEFFDSTYREIMERVAQEGLDVTTEAKSSAAGAGKNGASSKKENDIPGSDFSSKDKEDQREDRNRRSREKDRDTESRRERRDKREEKDRRSRDRSKERDRRSRDRDRDRKSRRVESEDRRKRKRRDSEERRREKERKKSTRKSGDGAKTRDVYSPISSEER</sequence>
<dbReference type="InterPro" id="IPR017441">
    <property type="entry name" value="Protein_kinase_ATP_BS"/>
</dbReference>
<feature type="compositionally biased region" description="Basic and acidic residues" evidence="15">
    <location>
        <begin position="517"/>
        <end position="597"/>
    </location>
</feature>
<organism evidence="18 20">
    <name type="scientific">Nitzschia inconspicua</name>
    <dbReference type="NCBI Taxonomy" id="303405"/>
    <lineage>
        <taxon>Eukaryota</taxon>
        <taxon>Sar</taxon>
        <taxon>Stramenopiles</taxon>
        <taxon>Ochrophyta</taxon>
        <taxon>Bacillariophyta</taxon>
        <taxon>Bacillariophyceae</taxon>
        <taxon>Bacillariophycidae</taxon>
        <taxon>Bacillariales</taxon>
        <taxon>Bacillariaceae</taxon>
        <taxon>Nitzschia</taxon>
    </lineage>
</organism>
<evidence type="ECO:0000256" key="1">
    <source>
        <dbReference type="ARBA" id="ARBA00006485"/>
    </source>
</evidence>
<evidence type="ECO:0000256" key="6">
    <source>
        <dbReference type="ARBA" id="ARBA00022777"/>
    </source>
</evidence>
<feature type="compositionally biased region" description="Polar residues" evidence="15">
    <location>
        <begin position="155"/>
        <end position="165"/>
    </location>
</feature>
<comment type="subunit">
    <text evidence="8">May form a complex composed of at least the catalytic subunit CRK2 and a cyclin.</text>
</comment>
<dbReference type="EMBL" id="JAGRRH010000056">
    <property type="protein sequence ID" value="KAG7338466.1"/>
    <property type="molecule type" value="Genomic_DNA"/>
</dbReference>
<keyword evidence="6 18" id="KW-0418">Kinase</keyword>
<feature type="region of interest" description="Disordered" evidence="15">
    <location>
        <begin position="128"/>
        <end position="177"/>
    </location>
</feature>
<dbReference type="GO" id="GO:0008353">
    <property type="term" value="F:RNA polymerase II CTD heptapeptide repeat kinase activity"/>
    <property type="evidence" value="ECO:0007669"/>
    <property type="project" value="TreeGrafter"/>
</dbReference>
<evidence type="ECO:0000256" key="10">
    <source>
        <dbReference type="ARBA" id="ARBA00041902"/>
    </source>
</evidence>
<dbReference type="FunFam" id="3.30.200.20:FF:000124">
    <property type="entry name" value="Cyclin-dependent kinase 4"/>
    <property type="match status" value="1"/>
</dbReference>
<feature type="domain" description="Protein kinase" evidence="16">
    <location>
        <begin position="54"/>
        <end position="409"/>
    </location>
</feature>
<dbReference type="PROSITE" id="PS00107">
    <property type="entry name" value="PROTEIN_KINASE_ATP"/>
    <property type="match status" value="1"/>
</dbReference>
<evidence type="ECO:0000256" key="11">
    <source>
        <dbReference type="ARBA" id="ARBA00042858"/>
    </source>
</evidence>
<evidence type="ECO:0000256" key="7">
    <source>
        <dbReference type="ARBA" id="ARBA00022840"/>
    </source>
</evidence>
<dbReference type="Proteomes" id="UP000693970">
    <property type="component" value="Unassembled WGS sequence"/>
</dbReference>
<feature type="compositionally biased region" description="Low complexity" evidence="15">
    <location>
        <begin position="491"/>
        <end position="504"/>
    </location>
</feature>
<proteinExistence type="inferred from homology"/>
<dbReference type="GO" id="GO:0004693">
    <property type="term" value="F:cyclin-dependent protein serine/threonine kinase activity"/>
    <property type="evidence" value="ECO:0007669"/>
    <property type="project" value="UniProtKB-EC"/>
</dbReference>
<evidence type="ECO:0000256" key="8">
    <source>
        <dbReference type="ARBA" id="ARBA00038543"/>
    </source>
</evidence>
<dbReference type="InterPro" id="IPR008271">
    <property type="entry name" value="Ser/Thr_kinase_AS"/>
</dbReference>
<dbReference type="GO" id="GO:0032968">
    <property type="term" value="P:positive regulation of transcription elongation by RNA polymerase II"/>
    <property type="evidence" value="ECO:0007669"/>
    <property type="project" value="TreeGrafter"/>
</dbReference>
<dbReference type="EMBL" id="JAGRRH010000018">
    <property type="protein sequence ID" value="KAG7350741.1"/>
    <property type="molecule type" value="Genomic_DNA"/>
</dbReference>
<feature type="compositionally biased region" description="Basic and acidic residues" evidence="15">
    <location>
        <begin position="138"/>
        <end position="154"/>
    </location>
</feature>
<reference evidence="18" key="2">
    <citation type="submission" date="2021-04" db="EMBL/GenBank/DDBJ databases">
        <authorList>
            <person name="Podell S."/>
        </authorList>
    </citation>
    <scope>NUCLEOTIDE SEQUENCE</scope>
    <source>
        <strain evidence="18">Hildebrandi</strain>
    </source>
</reference>
<dbReference type="PANTHER" id="PTHR24056:SF546">
    <property type="entry name" value="CYCLIN-DEPENDENT KINASE 12"/>
    <property type="match status" value="1"/>
</dbReference>
<keyword evidence="5 14" id="KW-0547">Nucleotide-binding</keyword>
<evidence type="ECO:0000256" key="14">
    <source>
        <dbReference type="PROSITE-ProRule" id="PRU10141"/>
    </source>
</evidence>
<dbReference type="OrthoDB" id="28397at2759"/>
<evidence type="ECO:0000256" key="15">
    <source>
        <dbReference type="SAM" id="MobiDB-lite"/>
    </source>
</evidence>
<dbReference type="GO" id="GO:0000307">
    <property type="term" value="C:cyclin-dependent protein kinase holoenzyme complex"/>
    <property type="evidence" value="ECO:0007669"/>
    <property type="project" value="TreeGrafter"/>
</dbReference>
<gene>
    <name evidence="19" type="ORF">IV203_010101</name>
    <name evidence="18" type="ORF">IV203_011021</name>
    <name evidence="17" type="ORF">IV203_033512</name>
</gene>
<dbReference type="SMART" id="SM00220">
    <property type="entry name" value="S_TKc"/>
    <property type="match status" value="1"/>
</dbReference>
<keyword evidence="4" id="KW-0808">Transferase</keyword>
<evidence type="ECO:0000256" key="12">
    <source>
        <dbReference type="ARBA" id="ARBA00047811"/>
    </source>
</evidence>
<dbReference type="GO" id="GO:0005634">
    <property type="term" value="C:nucleus"/>
    <property type="evidence" value="ECO:0007669"/>
    <property type="project" value="TreeGrafter"/>
</dbReference>
<feature type="compositionally biased region" description="Basic and acidic residues" evidence="15">
    <location>
        <begin position="607"/>
        <end position="616"/>
    </location>
</feature>
<dbReference type="AlphaFoldDB" id="A0A9K3K7L3"/>
<evidence type="ECO:0000256" key="9">
    <source>
        <dbReference type="ARBA" id="ARBA00039612"/>
    </source>
</evidence>
<feature type="binding site" evidence="14">
    <location>
        <position position="83"/>
    </location>
    <ligand>
        <name>ATP</name>
        <dbReference type="ChEBI" id="CHEBI:30616"/>
    </ligand>
</feature>
<dbReference type="CDD" id="cd07840">
    <property type="entry name" value="STKc_CDK9_like"/>
    <property type="match status" value="1"/>
</dbReference>
<evidence type="ECO:0000256" key="3">
    <source>
        <dbReference type="ARBA" id="ARBA00022527"/>
    </source>
</evidence>
<keyword evidence="3 18" id="KW-0723">Serine/threonine-protein kinase</keyword>
<evidence type="ECO:0000313" key="18">
    <source>
        <dbReference type="EMBL" id="KAG7338466.1"/>
    </source>
</evidence>
<dbReference type="Pfam" id="PF00069">
    <property type="entry name" value="Pkinase"/>
    <property type="match status" value="2"/>
</dbReference>
<evidence type="ECO:0000313" key="19">
    <source>
        <dbReference type="EMBL" id="KAG7350741.1"/>
    </source>
</evidence>
<feature type="compositionally biased region" description="Polar residues" evidence="15">
    <location>
        <begin position="9"/>
        <end position="29"/>
    </location>
</feature>
<keyword evidence="7 14" id="KW-0067">ATP-binding</keyword>
<evidence type="ECO:0000256" key="2">
    <source>
        <dbReference type="ARBA" id="ARBA00012425"/>
    </source>
</evidence>
<evidence type="ECO:0000256" key="4">
    <source>
        <dbReference type="ARBA" id="ARBA00022679"/>
    </source>
</evidence>
<feature type="region of interest" description="Disordered" evidence="15">
    <location>
        <begin position="436"/>
        <end position="464"/>
    </location>
</feature>
<evidence type="ECO:0000313" key="17">
    <source>
        <dbReference type="EMBL" id="KAG7337398.1"/>
    </source>
</evidence>
<dbReference type="EC" id="2.7.11.22" evidence="2"/>